<dbReference type="InterPro" id="IPR039910">
    <property type="entry name" value="D15-like"/>
</dbReference>
<evidence type="ECO:0000256" key="2">
    <source>
        <dbReference type="ARBA" id="ARBA00022452"/>
    </source>
</evidence>
<dbReference type="EMBL" id="LANI01000005">
    <property type="protein sequence ID" value="KKJ77078.1"/>
    <property type="molecule type" value="Genomic_DNA"/>
</dbReference>
<keyword evidence="8" id="KW-1185">Reference proteome</keyword>
<dbReference type="Gene3D" id="3.10.20.310">
    <property type="entry name" value="membrane protein fhac"/>
    <property type="match status" value="1"/>
</dbReference>
<dbReference type="Pfam" id="PF01103">
    <property type="entry name" value="Omp85"/>
    <property type="match status" value="1"/>
</dbReference>
<sequence>MRPPRCNFVFLFLTLLSFGVHSSARAQDQATSGESQSYGYEVSFSGDVQGDLLSLIEESSRLKQLKDKLPSSLAALKRRVREDSEGFDKVLRSEGYYDNTISYDVDESQRPINIVYEIKTGPQFYLNSFRIIFKSGKQIPSALNNANIGISTGVVARSEVVVEAKNRAIVVLADHGYPDAKLADQDVVVDFATQKMDVTLVLDEGPRLVVGNLEFEGLKDVDANYLQQLSQWKAGILYNAKIIDELRRKYLRTGLFEAVRMKPLDTTNAARDGTYVTPITMIFVEREHKSVGLGASFSTSEGAGTQFFWENRNTFGQGEKLRADLTVAEIRQQLKLGFNKPNYLRNNQSLNANINIKHEDTDAYEEKSVSAFVGIDRKWGQHWTVGGGLELELSEIQDEDDTESYAFASIPLSARYDSTNDLLDPTTGFRFGVTATPYYGLTAASPEFFKTEIDGSTYYSILDDDRLVFATRGKIGLLAGDSSSDIPATKRFYAGGGGSIRGYEHQTVGPLNSSDDPVGGRSLVEFGAEARVRVTEDIGLVPFIEGGNVYDSAVPDFFENFQWGAGLGLRYYTAIGPIRLDVAVPLNRRKDIDDAWQFYVSIGQAF</sequence>
<dbReference type="InterPro" id="IPR000184">
    <property type="entry name" value="Bac_surfAg_D15"/>
</dbReference>
<evidence type="ECO:0000259" key="6">
    <source>
        <dbReference type="Pfam" id="PF07244"/>
    </source>
</evidence>
<feature type="chain" id="PRO_5005640617" description="Bacterial surface antigen (D15) domain-containing protein" evidence="4">
    <location>
        <begin position="27"/>
        <end position="606"/>
    </location>
</feature>
<dbReference type="STRING" id="1549748.WH95_08330"/>
<comment type="subcellular location">
    <subcellularLocation>
        <location evidence="1">Membrane</location>
    </subcellularLocation>
</comment>
<dbReference type="PANTHER" id="PTHR12815">
    <property type="entry name" value="SORTING AND ASSEMBLY MACHINERY SAMM50 PROTEIN FAMILY MEMBER"/>
    <property type="match status" value="1"/>
</dbReference>
<keyword evidence="2" id="KW-1134">Transmembrane beta strand</keyword>
<evidence type="ECO:0000256" key="1">
    <source>
        <dbReference type="ARBA" id="ARBA00004370"/>
    </source>
</evidence>
<evidence type="ECO:0000313" key="7">
    <source>
        <dbReference type="EMBL" id="KKJ77078.1"/>
    </source>
</evidence>
<reference evidence="7 8" key="1">
    <citation type="submission" date="2015-03" db="EMBL/GenBank/DDBJ databases">
        <title>Genome sequence of Kiloniella sp. P1-1, isolated from the gut microflora of Pacific white shrimp, Penaeus vannamei.</title>
        <authorList>
            <person name="Shao Z."/>
            <person name="Wang L."/>
            <person name="Li X."/>
        </authorList>
    </citation>
    <scope>NUCLEOTIDE SEQUENCE [LARGE SCALE GENOMIC DNA]</scope>
    <source>
        <strain evidence="7 8">P1-1</strain>
    </source>
</reference>
<comment type="caution">
    <text evidence="7">The sequence shown here is derived from an EMBL/GenBank/DDBJ whole genome shotgun (WGS) entry which is preliminary data.</text>
</comment>
<dbReference type="GO" id="GO:0019867">
    <property type="term" value="C:outer membrane"/>
    <property type="evidence" value="ECO:0007669"/>
    <property type="project" value="InterPro"/>
</dbReference>
<keyword evidence="4" id="KW-0732">Signal</keyword>
<organism evidence="7 8">
    <name type="scientific">Kiloniella litopenaei</name>
    <dbReference type="NCBI Taxonomy" id="1549748"/>
    <lineage>
        <taxon>Bacteria</taxon>
        <taxon>Pseudomonadati</taxon>
        <taxon>Pseudomonadota</taxon>
        <taxon>Alphaproteobacteria</taxon>
        <taxon>Rhodospirillales</taxon>
        <taxon>Kiloniellaceae</taxon>
        <taxon>Kiloniella</taxon>
    </lineage>
</organism>
<dbReference type="AlphaFoldDB" id="A0A0M2RBU2"/>
<evidence type="ECO:0000256" key="3">
    <source>
        <dbReference type="ARBA" id="ARBA00023136"/>
    </source>
</evidence>
<keyword evidence="2" id="KW-0812">Transmembrane</keyword>
<dbReference type="InterPro" id="IPR010827">
    <property type="entry name" value="BamA/TamA_POTRA"/>
</dbReference>
<dbReference type="Pfam" id="PF07244">
    <property type="entry name" value="POTRA"/>
    <property type="match status" value="1"/>
</dbReference>
<feature type="domain" description="POTRA" evidence="6">
    <location>
        <begin position="209"/>
        <end position="263"/>
    </location>
</feature>
<evidence type="ECO:0008006" key="9">
    <source>
        <dbReference type="Google" id="ProtNLM"/>
    </source>
</evidence>
<protein>
    <recommendedName>
        <fullName evidence="9">Bacterial surface antigen (D15) domain-containing protein</fullName>
    </recommendedName>
</protein>
<gene>
    <name evidence="7" type="ORF">WH95_08330</name>
</gene>
<evidence type="ECO:0000256" key="4">
    <source>
        <dbReference type="SAM" id="SignalP"/>
    </source>
</evidence>
<evidence type="ECO:0000259" key="5">
    <source>
        <dbReference type="Pfam" id="PF01103"/>
    </source>
</evidence>
<dbReference type="PANTHER" id="PTHR12815:SF42">
    <property type="entry name" value="BACTERIAL SURFACE ANTIGEN (D15) DOMAIN-CONTAINING PROTEIN"/>
    <property type="match status" value="1"/>
</dbReference>
<name>A0A0M2RBU2_9PROT</name>
<feature type="domain" description="Bacterial surface antigen (D15)" evidence="5">
    <location>
        <begin position="313"/>
        <end position="606"/>
    </location>
</feature>
<dbReference type="PATRIC" id="fig|1549748.8.peg.3678"/>
<keyword evidence="3" id="KW-0472">Membrane</keyword>
<feature type="signal peptide" evidence="4">
    <location>
        <begin position="1"/>
        <end position="26"/>
    </location>
</feature>
<dbReference type="Proteomes" id="UP000034491">
    <property type="component" value="Unassembled WGS sequence"/>
</dbReference>
<evidence type="ECO:0000313" key="8">
    <source>
        <dbReference type="Proteomes" id="UP000034491"/>
    </source>
</evidence>
<accession>A0A0M2RBU2</accession>
<proteinExistence type="predicted"/>
<dbReference type="Gene3D" id="2.40.160.50">
    <property type="entry name" value="membrane protein fhac: a member of the omp85/tpsb transporter family"/>
    <property type="match status" value="1"/>
</dbReference>